<dbReference type="SUPFAM" id="SSF49313">
    <property type="entry name" value="Cadherin-like"/>
    <property type="match status" value="6"/>
</dbReference>
<dbReference type="Gene3D" id="2.60.40.10">
    <property type="entry name" value="Immunoglobulins"/>
    <property type="match status" value="6"/>
</dbReference>
<name>A0ABY5E0N8_9BACT</name>
<dbReference type="Proteomes" id="UP001060012">
    <property type="component" value="Chromosome"/>
</dbReference>
<reference evidence="3" key="1">
    <citation type="submission" date="2022-07" db="EMBL/GenBank/DDBJ databases">
        <title>Arcobacter roscoffensis sp. nov., a marine bacterium isolated from coastal seawater collected from Roscoff, France.</title>
        <authorList>
            <person name="Pascual J."/>
            <person name="Lepeaux C."/>
            <person name="Methner A."/>
            <person name="Overmann J."/>
        </authorList>
    </citation>
    <scope>NUCLEOTIDE SEQUENCE</scope>
    <source>
        <strain evidence="3">ARW1-2F2</strain>
    </source>
</reference>
<dbReference type="InterPro" id="IPR013783">
    <property type="entry name" value="Ig-like_fold"/>
</dbReference>
<protein>
    <submittedName>
        <fullName evidence="3">Ig domain-containing protein</fullName>
    </submittedName>
</protein>
<dbReference type="InterPro" id="IPR006644">
    <property type="entry name" value="Cadg"/>
</dbReference>
<keyword evidence="4" id="KW-1185">Reference proteome</keyword>
<dbReference type="InterPro" id="IPR015919">
    <property type="entry name" value="Cadherin-like_sf"/>
</dbReference>
<evidence type="ECO:0000256" key="1">
    <source>
        <dbReference type="SAM" id="MobiDB-lite"/>
    </source>
</evidence>
<evidence type="ECO:0000259" key="2">
    <source>
        <dbReference type="PROSITE" id="PS50268"/>
    </source>
</evidence>
<dbReference type="RefSeq" id="WP_254575955.1">
    <property type="nucleotide sequence ID" value="NZ_CP100595.1"/>
</dbReference>
<gene>
    <name evidence="3" type="ORF">NJU99_10980</name>
</gene>
<dbReference type="PROSITE" id="PS50268">
    <property type="entry name" value="CADHERIN_2"/>
    <property type="match status" value="1"/>
</dbReference>
<dbReference type="PROSITE" id="PS51257">
    <property type="entry name" value="PROKAR_LIPOPROTEIN"/>
    <property type="match status" value="1"/>
</dbReference>
<dbReference type="SMART" id="SM00736">
    <property type="entry name" value="CADG"/>
    <property type="match status" value="5"/>
</dbReference>
<accession>A0ABY5E0N8</accession>
<dbReference type="InterPro" id="IPR002126">
    <property type="entry name" value="Cadherin-like_dom"/>
</dbReference>
<feature type="domain" description="Cadherin" evidence="2">
    <location>
        <begin position="876"/>
        <end position="974"/>
    </location>
</feature>
<dbReference type="Pfam" id="PF05345">
    <property type="entry name" value="He_PIG"/>
    <property type="match status" value="5"/>
</dbReference>
<sequence length="2647" mass="285274">MGNSNIKNVVLSTVVAGMLVGCGGGGGTSTSSSGNTGAGGGGHKGPFKEGQTVTATKLDSQGNADNTISAITTTTNSLGKFSFSSIPWSGPTEFKVEGEYLNENTGEYTAGGLLTAVTNVVEGTTPTVNINILTHIAAKSIKQQMANNVSITDATATAKNVVQETFNLKLDENTDLEDLDLTDGSEGTNQAANTQLLKISAALTATEDPEKTLENLATDLTDGEVDDEAEVVFQELKQKEEDVDLSEVAATMESVIELDNVPSSDDLLAGTISLDNSIDFNDILEASLGTSYESEEIIVEGIYGNSEAQISISSSTTAEFSINGEAFTNSGTIKNGDTLKLKLQSSPSYDTKVIATLDIGGTKFKYNVTTESDPFVADTKIKEFDFTSSTAQALNTQVESNTITIEGINTATDIFISDGSEYSINNGAYTSAAGTINNGDTLKVRHTTSSEYSTRTKTTVTFGLGDNQVETYFKSFTVAQDKEPTAFSFDTIYDTSLSSTVDTFSPVTVLSITGEVDVSVENGEYKIGEFGTWTDEDGKVSLNDVVYVRHTSSSSNSTKTTSSLRIGTKVAEFNSYSEALAEDTVPNEFTIDNSANTKVALSDEITTTINVAGINATTPISVQNGQYSINSGDFTSENGTVQNGDAVVVKHTSSSENLTKTVTTVNIGGITSNLVSYTKAADDTKPNSFSFSINEGVEPGRVIESEAVTIKGINTDTNVSVTDGEININNTGWTTSGTITNGQTLKVRHETSPSNDTKVESEITVGDFVTKFISLTIKPTPSELSIMGNDSVTNGQTSTITLSGTDVSSWIVLNNSLPSFASLNSVTGVITVKPSQKSHEGTTSNIEIAAVNNAGQTTVTPFTITVNNLAPVLSVPTGTSISKTKNSSLSVKVDVTDIENSDSTPYTFALVDAPSFLSINPSTGEITSSSLEYTESGNNTHNFKVTVNDGDLTGELDMALEVTEFETTQAAPTISGTVPTSIKQGELYSFTPIANDVNGDTLVFSISNNPSWLGINPDTGKVSGTPTNSDVGSHEGIVISVTDGQATSSLDSFNIEVVNVNDKPSVTIQENLTIAQGETLSLDLKSKFSDVDSDTLTYIASQEDGTPLPYGVTLSNGILTGTPGQEAVGEVLSIKVLAVDSNGAKSDPLLFTITVTNVNDAPELVETIKNKVVNEDEVFTYDITSNFKDIDKDALTYTAVLVKDSEETDLPSDIQFVDGVFSGNLGNDFVGTHMIKVTAKDSEKEVSDTFELVVQNTNDDPTALTIPKQTAYEDTPFTLDLKEYFEDVDVGDALTYTLVDSSGTMPEDISFENGVFSGTPDNDAVGTETFTVTATDKEGAKVSASFDIEVINVNDAPILVTAIDTLEVLEDTPKSFDFSATFKDIDVDDKLELDVTFADGVLLPSWMDFIDGVLTVNALNEHVGEHLMKLTATDLSGEKTIEEFTIVVTNVNDAPKAVDDTANTLVDTAVTIDVLANDSDEDKDTTLTIKDGSLTTPMNGSAQTVDGKIVYTPSSGYLGDDTFMYTVTDGIEESRATVNISVLDAPFNKENVIGKKLSNMYETYIFRENDIILADSGYDDFTEFLEYETIEDGKIKVVFRSGEYDIITKTTSGFTVEFFEFVNGTIQANGSESISTTLEDYNQTDIDTAFNDIQEQYFEAFDRTWVEKRYSSKYNISGNSAIKNLTSNTIHIEAFNADKGSESRAEARTYLDEPKTIIKADLEILEVNAYSQAQVTSVMHDVNTAGDTIYVTTGIKAGHMYYYVARYDVNGDNLEEEYANEMFVDVDSTVSDGTFFYSVKQEIDGNTIKFNVAKINKSTGTVIEEYTEKSVQISDTALDLEFDRTQVRAKSNIETTETQEIDVLDITKVDLLGFEARAGEPLSNAVQEAIAVIENTDIETDNIDTKIDEAEAILSSETSADATLAKTMIRVAELANDEDLASLLTFDVPSDLSTTNYLNQYIKSTVLDTINIDENLADSISAYNLSNFSTNMLHNVATELKQMSDDIGLLFPDSNPTAAYDHDGVSMNYEQSLAFRATLLAVAFKLDNLAAYRFGSDADYKTREHSDGYGGTFEYNDIAIDPAAVLNTGEFFKLVDGARIDTAKTYAIEALTLVSKLPIGFEDEMTQEDLDEAKKIKDALDGTASSYIMDVKNDDEIKSIEVDLSKLFSSAGALDISDFGSNWANTCGGNDTLISTDMAKIYNDLRCEYSDMYYYHSYTASQEPQTMPTAENSKIDDVVLKITKPDNSTLSGQALIDFLVDDDTSTGTTFTFNKSMIEDKTFNFVDSYGEASLTFKSSGDYEEMFDDTAGGDTKGSCSGSWSVDSTNPNKVNITATCSEEGVTGTSNSSFYILFEEEIKNGMKITVFDEETSQEKVETVTSVTNALSQVDTLTFAELTANTFLSVGDDWYDSMSYTDNGSTGVLVGTEYNQNDSGSYVTDNDTFTLNVTPSTSNAQVSSYTEAATGEAGTLTLVSTELITGYTDVYKTTANIEITTPANSIEWDSWDWTDPSYYDGTSQIAIIDLATLTAGFTYTNSSMTTYSEKYGDIMLTSDNKVVKGIDTASSSDPHPMYIRTTDEVGTWTSDSVNNQLVLTLDNEIVYLKVVNDAGTYMIEQANKLLTGFIFTEKFISSDTTTGLNTYISDNF</sequence>
<feature type="region of interest" description="Disordered" evidence="1">
    <location>
        <begin position="26"/>
        <end position="50"/>
    </location>
</feature>
<dbReference type="EMBL" id="CP100595">
    <property type="protein sequence ID" value="UTJ05774.1"/>
    <property type="molecule type" value="Genomic_DNA"/>
</dbReference>
<evidence type="ECO:0000313" key="3">
    <source>
        <dbReference type="EMBL" id="UTJ05774.1"/>
    </source>
</evidence>
<dbReference type="Pfam" id="PF17963">
    <property type="entry name" value="Big_9"/>
    <property type="match status" value="1"/>
</dbReference>
<dbReference type="Gene3D" id="2.60.40.2810">
    <property type="match status" value="1"/>
</dbReference>
<dbReference type="NCBIfam" id="NF012211">
    <property type="entry name" value="tand_rpt_95"/>
    <property type="match status" value="2"/>
</dbReference>
<evidence type="ECO:0000313" key="4">
    <source>
        <dbReference type="Proteomes" id="UP001060012"/>
    </source>
</evidence>
<organism evidence="3 4">
    <name type="scientific">Arcobacter roscoffensis</name>
    <dbReference type="NCBI Taxonomy" id="2961520"/>
    <lineage>
        <taxon>Bacteria</taxon>
        <taxon>Pseudomonadati</taxon>
        <taxon>Campylobacterota</taxon>
        <taxon>Epsilonproteobacteria</taxon>
        <taxon>Campylobacterales</taxon>
        <taxon>Arcobacteraceae</taxon>
        <taxon>Arcobacter</taxon>
    </lineage>
</organism>
<proteinExistence type="predicted"/>